<dbReference type="InterPro" id="IPR000983">
    <property type="entry name" value="Bac_GSPG_pilin"/>
</dbReference>
<dbReference type="NCBIfam" id="TIGR02532">
    <property type="entry name" value="IV_pilin_GFxxxE"/>
    <property type="match status" value="1"/>
</dbReference>
<gene>
    <name evidence="3" type="ORF">IAQ69_13375</name>
</gene>
<dbReference type="InterPro" id="IPR012902">
    <property type="entry name" value="N_methyl_site"/>
</dbReference>
<feature type="transmembrane region" description="Helical" evidence="2">
    <location>
        <begin position="12"/>
        <end position="33"/>
    </location>
</feature>
<accession>A0A7T7WHG6</accession>
<dbReference type="InterPro" id="IPR045584">
    <property type="entry name" value="Pilin-like"/>
</dbReference>
<dbReference type="SUPFAM" id="SSF54523">
    <property type="entry name" value="Pili subunits"/>
    <property type="match status" value="1"/>
</dbReference>
<sequence length="182" mass="20494">MKLSISKQGFTLIELMIVVAVIAIIAAIAYPSYRVYIERKDLALAQKEALLIASELEKFKSKNFSYKNFSAEYLYPNNYDSDTGRLLIPVGSTVGQEKYIITLSDIDSNKPLQDTSIVGLNWVMKVERADSSPSQKKQPNNYDLLLSSNGLRCKSKTNNAFKDYDKKTQTDCKAIDSQSEAW</sequence>
<dbReference type="GO" id="GO:0015628">
    <property type="term" value="P:protein secretion by the type II secretion system"/>
    <property type="evidence" value="ECO:0007669"/>
    <property type="project" value="InterPro"/>
</dbReference>
<evidence type="ECO:0000256" key="1">
    <source>
        <dbReference type="ARBA" id="ARBA00022481"/>
    </source>
</evidence>
<dbReference type="GO" id="GO:0015627">
    <property type="term" value="C:type II protein secretion system complex"/>
    <property type="evidence" value="ECO:0007669"/>
    <property type="project" value="InterPro"/>
</dbReference>
<keyword evidence="1" id="KW-0488">Methylation</keyword>
<protein>
    <submittedName>
        <fullName evidence="3">Prepilin-type N-terminal cleavage/methylation domain-containing protein</fullName>
    </submittedName>
</protein>
<dbReference type="PROSITE" id="PS00409">
    <property type="entry name" value="PROKAR_NTER_METHYL"/>
    <property type="match status" value="1"/>
</dbReference>
<proteinExistence type="predicted"/>
<keyword evidence="2" id="KW-0812">Transmembrane</keyword>
<dbReference type="AlphaFoldDB" id="A0A7T7WHG6"/>
<dbReference type="Gene3D" id="3.30.700.10">
    <property type="entry name" value="Glycoprotein, Type 4 Pilin"/>
    <property type="match status" value="1"/>
</dbReference>
<keyword evidence="2" id="KW-1133">Transmembrane helix</keyword>
<dbReference type="RefSeq" id="WP_180033759.1">
    <property type="nucleotide sequence ID" value="NZ_CP060811.1"/>
</dbReference>
<dbReference type="PRINTS" id="PR00813">
    <property type="entry name" value="BCTERIALGSPG"/>
</dbReference>
<dbReference type="Pfam" id="PF07963">
    <property type="entry name" value="N_methyl"/>
    <property type="match status" value="1"/>
</dbReference>
<organism evidence="3 4">
    <name type="scientific">Acinetobacter variabilis</name>
    <dbReference type="NCBI Taxonomy" id="70346"/>
    <lineage>
        <taxon>Bacteria</taxon>
        <taxon>Pseudomonadati</taxon>
        <taxon>Pseudomonadota</taxon>
        <taxon>Gammaproteobacteria</taxon>
        <taxon>Moraxellales</taxon>
        <taxon>Moraxellaceae</taxon>
        <taxon>Acinetobacter</taxon>
    </lineage>
</organism>
<dbReference type="Proteomes" id="UP000596079">
    <property type="component" value="Chromosome"/>
</dbReference>
<evidence type="ECO:0000256" key="2">
    <source>
        <dbReference type="SAM" id="Phobius"/>
    </source>
</evidence>
<dbReference type="EMBL" id="CP060811">
    <property type="protein sequence ID" value="QQN87815.1"/>
    <property type="molecule type" value="Genomic_DNA"/>
</dbReference>
<evidence type="ECO:0000313" key="3">
    <source>
        <dbReference type="EMBL" id="QQN87815.1"/>
    </source>
</evidence>
<keyword evidence="2" id="KW-0472">Membrane</keyword>
<evidence type="ECO:0000313" key="4">
    <source>
        <dbReference type="Proteomes" id="UP000596079"/>
    </source>
</evidence>
<reference evidence="3 4" key="1">
    <citation type="submission" date="2020-08" db="EMBL/GenBank/DDBJ databases">
        <title>Emergence of ISAba1-mediated novel tet(X) in Acinetobacter variabilis from a chicken farm.</title>
        <authorList>
            <person name="Peng K."/>
            <person name="Li R."/>
        </authorList>
    </citation>
    <scope>NUCLEOTIDE SEQUENCE [LARGE SCALE GENOMIC DNA]</scope>
    <source>
        <strain evidence="3 4">XM9F202-2</strain>
    </source>
</reference>
<name>A0A7T7WHG6_9GAMM</name>